<reference evidence="1 2" key="1">
    <citation type="journal article" date="2021" name="ISME Commun">
        <title>Automated analysis of genomic sequences facilitates high-throughput and comprehensive description of bacteria.</title>
        <authorList>
            <person name="Hitch T.C.A."/>
        </authorList>
    </citation>
    <scope>NUCLEOTIDE SEQUENCE [LARGE SCALE GENOMIC DNA]</scope>
    <source>
        <strain evidence="1 2">H2_18</strain>
    </source>
</reference>
<organism evidence="1 2">
    <name type="scientific">Faecalicatena acetigenes</name>
    <dbReference type="NCBI Taxonomy" id="2981790"/>
    <lineage>
        <taxon>Bacteria</taxon>
        <taxon>Bacillati</taxon>
        <taxon>Bacillota</taxon>
        <taxon>Clostridia</taxon>
        <taxon>Lachnospirales</taxon>
        <taxon>Lachnospiraceae</taxon>
        <taxon>Faecalicatena</taxon>
    </lineage>
</organism>
<keyword evidence="2" id="KW-1185">Reference proteome</keyword>
<sequence>MRQSNMGRSQEIISLEEYLQKRLAIREKESLENSHKKKRAEENTTALELAELLYV</sequence>
<evidence type="ECO:0000313" key="1">
    <source>
        <dbReference type="EMBL" id="MCU6748263.1"/>
    </source>
</evidence>
<evidence type="ECO:0000313" key="2">
    <source>
        <dbReference type="Proteomes" id="UP001652394"/>
    </source>
</evidence>
<dbReference type="RefSeq" id="WP_162858251.1">
    <property type="nucleotide sequence ID" value="NZ_JAOQJX010000019.1"/>
</dbReference>
<protein>
    <submittedName>
        <fullName evidence="1">Uncharacterized protein</fullName>
    </submittedName>
</protein>
<proteinExistence type="predicted"/>
<gene>
    <name evidence="1" type="ORF">OCV51_11455</name>
</gene>
<comment type="caution">
    <text evidence="1">The sequence shown here is derived from an EMBL/GenBank/DDBJ whole genome shotgun (WGS) entry which is preliminary data.</text>
</comment>
<name>A0ABT2TD97_9FIRM</name>
<accession>A0ABT2TD97</accession>
<dbReference type="EMBL" id="JAOQJX010000019">
    <property type="protein sequence ID" value="MCU6748263.1"/>
    <property type="molecule type" value="Genomic_DNA"/>
</dbReference>
<dbReference type="Proteomes" id="UP001652394">
    <property type="component" value="Unassembled WGS sequence"/>
</dbReference>